<dbReference type="InterPro" id="IPR008528">
    <property type="entry name" value="unc-13_homologue"/>
</dbReference>
<dbReference type="PANTHER" id="PTHR31280:SF2">
    <property type="entry name" value="PROTEIN UNC-13 HOMOLOG"/>
    <property type="match status" value="1"/>
</dbReference>
<proteinExistence type="predicted"/>
<reference evidence="2" key="1">
    <citation type="journal article" date="2016" name="Nature">
        <title>The genome of the seagrass Zostera marina reveals angiosperm adaptation to the sea.</title>
        <authorList>
            <person name="Olsen J.L."/>
            <person name="Rouze P."/>
            <person name="Verhelst B."/>
            <person name="Lin Y.-C."/>
            <person name="Bayer T."/>
            <person name="Collen J."/>
            <person name="Dattolo E."/>
            <person name="De Paoli E."/>
            <person name="Dittami S."/>
            <person name="Maumus F."/>
            <person name="Michel G."/>
            <person name="Kersting A."/>
            <person name="Lauritano C."/>
            <person name="Lohaus R."/>
            <person name="Toepel M."/>
            <person name="Tonon T."/>
            <person name="Vanneste K."/>
            <person name="Amirebrahimi M."/>
            <person name="Brakel J."/>
            <person name="Bostroem C."/>
            <person name="Chovatia M."/>
            <person name="Grimwood J."/>
            <person name="Jenkins J.W."/>
            <person name="Jueterbock A."/>
            <person name="Mraz A."/>
            <person name="Stam W.T."/>
            <person name="Tice H."/>
            <person name="Bornberg-Bauer E."/>
            <person name="Green P.J."/>
            <person name="Pearson G.A."/>
            <person name="Procaccini G."/>
            <person name="Duarte C.M."/>
            <person name="Schmutz J."/>
            <person name="Reusch T.B.H."/>
            <person name="Van de Peer Y."/>
        </authorList>
    </citation>
    <scope>NUCLEOTIDE SEQUENCE [LARGE SCALE GENOMIC DNA]</scope>
    <source>
        <strain evidence="2">cv. Finnish</strain>
    </source>
</reference>
<dbReference type="STRING" id="29655.A0A0K9NSZ2"/>
<dbReference type="OrthoDB" id="2015333at2759"/>
<name>A0A0K9NSZ2_ZOSMR</name>
<sequence>MDCEEQSTLELMQRHRRDRRMLLKYILSGNLIKKVVMPPGAVSLDDVDLDLVSVDYVLNCAKKGQMLELSEAIRTYYDSLEFPTVLNDGSIEDYFLVTKPETSGLPPVRPPPPIPILESSSIETSLSKSHFFHSSHRQELSVDDIDDIEDIEDEDEEIILRHQSNEPSELLLGLPSFATGISDDDLRETAYEIIVACAGATGGLIVPSREIKKEKKSKLMRKLVRSKNDNVVPHSQRVSGMVGLLDTMKTQLEISDAMDIRTRQGLLNALIGREGKRMDSFLVPLELLCCVSRAEFSDKKSYFRWQKRQLNMLEEGLIRHPVVGFGEFGHKTDDLKNILRKIEESESFPASTGEIQRMECLRSLREKTTVLSERPARGDLTGEVCHWADGYYLNVRLYERMLISVFDILEEGKLIEESEEILEFLKSTWRILGVTETIHDTCYAWVLFKQFVATGDIGLLKVATDQLRKIPLKEQRGQQERMHLKSLRCLVEVEDGSKELTFLQLFLSPIQKWTDKRLGNYHSYFSEGPGTMKDILTGAMIVRKLLLEESEQVIYIFLIVLLSSC</sequence>
<dbReference type="PANTHER" id="PTHR31280">
    <property type="entry name" value="PROTEIN UNC-13 HOMOLOG"/>
    <property type="match status" value="1"/>
</dbReference>
<protein>
    <submittedName>
        <fullName evidence="1">Uncharacterized protein</fullName>
    </submittedName>
</protein>
<evidence type="ECO:0000313" key="1">
    <source>
        <dbReference type="EMBL" id="KMZ59095.1"/>
    </source>
</evidence>
<organism evidence="1 2">
    <name type="scientific">Zostera marina</name>
    <name type="common">Eelgrass</name>
    <dbReference type="NCBI Taxonomy" id="29655"/>
    <lineage>
        <taxon>Eukaryota</taxon>
        <taxon>Viridiplantae</taxon>
        <taxon>Streptophyta</taxon>
        <taxon>Embryophyta</taxon>
        <taxon>Tracheophyta</taxon>
        <taxon>Spermatophyta</taxon>
        <taxon>Magnoliopsida</taxon>
        <taxon>Liliopsida</taxon>
        <taxon>Zosteraceae</taxon>
        <taxon>Zostera</taxon>
    </lineage>
</organism>
<accession>A0A0K9NSZ2</accession>
<evidence type="ECO:0000313" key="2">
    <source>
        <dbReference type="Proteomes" id="UP000036987"/>
    </source>
</evidence>
<dbReference type="OMA" id="NNTREGH"/>
<keyword evidence="2" id="KW-1185">Reference proteome</keyword>
<dbReference type="EMBL" id="LFYR01001803">
    <property type="protein sequence ID" value="KMZ59095.1"/>
    <property type="molecule type" value="Genomic_DNA"/>
</dbReference>
<dbReference type="AlphaFoldDB" id="A0A0K9NSZ2"/>
<dbReference type="Proteomes" id="UP000036987">
    <property type="component" value="Unassembled WGS sequence"/>
</dbReference>
<comment type="caution">
    <text evidence="1">The sequence shown here is derived from an EMBL/GenBank/DDBJ whole genome shotgun (WGS) entry which is preliminary data.</text>
</comment>
<gene>
    <name evidence="1" type="ORF">ZOSMA_6G00230</name>
</gene>